<protein>
    <recommendedName>
        <fullName evidence="5">F-box domain-containing protein</fullName>
    </recommendedName>
</protein>
<dbReference type="EMBL" id="AEIJ01000451">
    <property type="status" value="NOT_ANNOTATED_CDS"/>
    <property type="molecule type" value="Genomic_DNA"/>
</dbReference>
<evidence type="ECO:0000313" key="3">
    <source>
        <dbReference type="EnsemblFungi" id="MVLG_04528T0"/>
    </source>
</evidence>
<reference evidence="3" key="4">
    <citation type="submission" date="2015-06" db="UniProtKB">
        <authorList>
            <consortium name="EnsemblFungi"/>
        </authorList>
    </citation>
    <scope>IDENTIFICATION</scope>
</reference>
<reference evidence="2" key="2">
    <citation type="submission" date="2010-11" db="EMBL/GenBank/DDBJ databases">
        <authorList>
            <consortium name="The Broad Institute Genome Sequencing Platform"/>
            <person name="Earl A."/>
            <person name="Ward D."/>
            <person name="Feldgarden M."/>
            <person name="Gevers D."/>
            <person name="Butler R."/>
            <person name="Young S.K."/>
            <person name="Zeng Q."/>
            <person name="Gargeya S."/>
            <person name="Fitzgerald M."/>
            <person name="Haas B."/>
            <person name="Abouelleil A."/>
            <person name="Alvarado L."/>
            <person name="Arachchi H.M."/>
            <person name="Berlin A."/>
            <person name="Brown A."/>
            <person name="Chapman S.B."/>
            <person name="Chen Z."/>
            <person name="Dunbar C."/>
            <person name="Freedman E."/>
            <person name="Gearin G."/>
            <person name="Gellesch M."/>
            <person name="Goldberg J."/>
            <person name="Griggs A."/>
            <person name="Gujja S."/>
            <person name="Heilman E."/>
            <person name="Heiman D."/>
            <person name="Howarth C."/>
            <person name="Larson L."/>
            <person name="Lui A."/>
            <person name="MacDonald P.J.P."/>
            <person name="Mehta T."/>
            <person name="Montmayeur A."/>
            <person name="Murphy C."/>
            <person name="Neiman D."/>
            <person name="Pearson M."/>
            <person name="Priest M."/>
            <person name="Roberts A."/>
            <person name="Saif S."/>
            <person name="Shea T."/>
            <person name="Shenoy N."/>
            <person name="Sisk P."/>
            <person name="Stolte C."/>
            <person name="Sykes S."/>
            <person name="White J."/>
            <person name="Yandava C."/>
            <person name="Wortman J."/>
            <person name="Nusbaum C."/>
            <person name="Birren B."/>
        </authorList>
    </citation>
    <scope>NUCLEOTIDE SEQUENCE</scope>
    <source>
        <strain evidence="2">P1A1 Lamole</strain>
    </source>
</reference>
<dbReference type="EMBL" id="GL541693">
    <property type="protein sequence ID" value="KDE05088.1"/>
    <property type="molecule type" value="Genomic_DNA"/>
</dbReference>
<proteinExistence type="predicted"/>
<organism evidence="2">
    <name type="scientific">Microbotryum lychnidis-dioicae (strain p1A1 Lamole / MvSl-1064)</name>
    <name type="common">Anther smut fungus</name>
    <dbReference type="NCBI Taxonomy" id="683840"/>
    <lineage>
        <taxon>Eukaryota</taxon>
        <taxon>Fungi</taxon>
        <taxon>Dikarya</taxon>
        <taxon>Basidiomycota</taxon>
        <taxon>Pucciniomycotina</taxon>
        <taxon>Microbotryomycetes</taxon>
        <taxon>Microbotryales</taxon>
        <taxon>Microbotryaceae</taxon>
        <taxon>Microbotryum</taxon>
    </lineage>
</organism>
<evidence type="ECO:0008006" key="5">
    <source>
        <dbReference type="Google" id="ProtNLM"/>
    </source>
</evidence>
<dbReference type="OrthoDB" id="10386682at2759"/>
<name>U5HBH8_USTV1</name>
<dbReference type="SUPFAM" id="SSF52047">
    <property type="entry name" value="RNI-like"/>
    <property type="match status" value="1"/>
</dbReference>
<keyword evidence="4" id="KW-1185">Reference proteome</keyword>
<reference evidence="2 4" key="3">
    <citation type="journal article" date="2015" name="BMC Genomics">
        <title>Sex and parasites: genomic and transcriptomic analysis of Microbotryum lychnidis-dioicae, the biotrophic and plant-castrating anther smut fungus.</title>
        <authorList>
            <person name="Perlin M.H."/>
            <person name="Amselem J."/>
            <person name="Fontanillas E."/>
            <person name="Toh S.S."/>
            <person name="Chen Z."/>
            <person name="Goldberg J."/>
            <person name="Duplessis S."/>
            <person name="Henrissat B."/>
            <person name="Young S."/>
            <person name="Zeng Q."/>
            <person name="Aguileta G."/>
            <person name="Petit E."/>
            <person name="Badouin H."/>
            <person name="Andrews J."/>
            <person name="Razeeq D."/>
            <person name="Gabaldon T."/>
            <person name="Quesneville H."/>
            <person name="Giraud T."/>
            <person name="Hood M.E."/>
            <person name="Schultz D.J."/>
            <person name="Cuomo C.A."/>
        </authorList>
    </citation>
    <scope>NUCLEOTIDE SEQUENCE [LARGE SCALE GENOMIC DNA]</scope>
    <source>
        <strain evidence="4">p1A1 Lamole</strain>
        <strain evidence="2">P1A1 Lamole</strain>
    </source>
</reference>
<sequence length="491" mass="53973">MTALQTRPPPPVHDQWKDAQRRGFCIWSLPTEATRSEKIIPSIGAGASEVGAAITTLARVGAGPPETGEAAAGSKLAVMSTGVVRGEVISSDLDDDFTSRIESVSLSTDRTTSPFSNPSGEASPRTRTTLSSLPTEILSHILKLAIQNTPSYQLARHLERYSLINRTFSTLAQANLFHRIVIEGRRGARAFEGAQEHLLDLVKAVVVLGEEDGYWGMEELEDVLRRCEGLKELTLRNVRLDLGRFDLDRITSLELGRVTLENSSASSLPLLRDLTIQDVTYDSEQPFRTILPSLRSLRFNYEQATTSPLLFQHLIPCITSIESLEVERLYPATQFVDYLLSPSPSVKRAASPPLARTSSAEGPTAGTSSPSAMVEAEMIDAISSTPSLARLTHLKTLILWSDSSHRANSPFPLLETLLGVELEELVVRVDWGYRDRVQEIQAMENELCARIEEEGSKLGSLRRLILPKEFRGRVGRLGSVLDGFGVGLRFA</sequence>
<gene>
    <name evidence="2" type="ORF">MVLG_04528</name>
</gene>
<dbReference type="Proteomes" id="UP000017200">
    <property type="component" value="Unassembled WGS sequence"/>
</dbReference>
<evidence type="ECO:0000256" key="1">
    <source>
        <dbReference type="SAM" id="MobiDB-lite"/>
    </source>
</evidence>
<feature type="region of interest" description="Disordered" evidence="1">
    <location>
        <begin position="104"/>
        <end position="128"/>
    </location>
</feature>
<evidence type="ECO:0000313" key="4">
    <source>
        <dbReference type="Proteomes" id="UP000017200"/>
    </source>
</evidence>
<accession>U5HBH8</accession>
<dbReference type="EnsemblFungi" id="MVLG_04528T0">
    <property type="protein sequence ID" value="MVLG_04528T0"/>
    <property type="gene ID" value="MVLG_04528"/>
</dbReference>
<evidence type="ECO:0000313" key="2">
    <source>
        <dbReference type="EMBL" id="KDE05088.1"/>
    </source>
</evidence>
<feature type="region of interest" description="Disordered" evidence="1">
    <location>
        <begin position="350"/>
        <end position="370"/>
    </location>
</feature>
<dbReference type="InParanoid" id="U5HBH8"/>
<reference evidence="4" key="1">
    <citation type="submission" date="2010-11" db="EMBL/GenBank/DDBJ databases">
        <title>The genome sequence of Microbotryum violaceum strain p1A1 Lamole.</title>
        <authorList>
            <person name="Cuomo C."/>
            <person name="Perlin M."/>
            <person name="Young S.K."/>
            <person name="Zeng Q."/>
            <person name="Gargeya S."/>
            <person name="Alvarado L."/>
            <person name="Berlin A."/>
            <person name="Chapman S.B."/>
            <person name="Chen Z."/>
            <person name="Freedman E."/>
            <person name="Gellesch M."/>
            <person name="Goldberg J."/>
            <person name="Griggs A."/>
            <person name="Gujja S."/>
            <person name="Heilman E."/>
            <person name="Heiman D."/>
            <person name="Howarth C."/>
            <person name="Mehta T."/>
            <person name="Neiman D."/>
            <person name="Pearson M."/>
            <person name="Roberts A."/>
            <person name="Saif S."/>
            <person name="Shea T."/>
            <person name="Shenoy N."/>
            <person name="Sisk P."/>
            <person name="Stolte C."/>
            <person name="Sykes S."/>
            <person name="White J."/>
            <person name="Yandava C."/>
            <person name="Haas B."/>
            <person name="Nusbaum C."/>
            <person name="Birren B."/>
        </authorList>
    </citation>
    <scope>NUCLEOTIDE SEQUENCE [LARGE SCALE GENOMIC DNA]</scope>
    <source>
        <strain evidence="4">p1A1 Lamole</strain>
    </source>
</reference>
<dbReference type="HOGENOM" id="CLU_555736_0_0_1"/>
<feature type="compositionally biased region" description="Polar residues" evidence="1">
    <location>
        <begin position="356"/>
        <end position="370"/>
    </location>
</feature>
<dbReference type="AlphaFoldDB" id="U5HBH8"/>